<dbReference type="Gene3D" id="1.10.510.10">
    <property type="entry name" value="Transferase(Phosphotransferase) domain 1"/>
    <property type="match status" value="1"/>
</dbReference>
<evidence type="ECO:0000256" key="2">
    <source>
        <dbReference type="ARBA" id="ARBA00022741"/>
    </source>
</evidence>
<dbReference type="SUPFAM" id="SSF56112">
    <property type="entry name" value="Protein kinase-like (PK-like)"/>
    <property type="match status" value="1"/>
</dbReference>
<dbReference type="Gene3D" id="3.80.10.10">
    <property type="entry name" value="Ribonuclease Inhibitor"/>
    <property type="match status" value="2"/>
</dbReference>
<comment type="caution">
    <text evidence="7">The sequence shown here is derived from an EMBL/GenBank/DDBJ whole genome shotgun (WGS) entry which is preliminary data.</text>
</comment>
<evidence type="ECO:0000256" key="5">
    <source>
        <dbReference type="PROSITE-ProRule" id="PRU10141"/>
    </source>
</evidence>
<keyword evidence="2 5" id="KW-0547">Nucleotide-binding</keyword>
<dbReference type="Gene3D" id="3.30.200.20">
    <property type="entry name" value="Phosphorylase Kinase, domain 1"/>
    <property type="match status" value="1"/>
</dbReference>
<dbReference type="Proteomes" id="UP000320176">
    <property type="component" value="Unassembled WGS sequence"/>
</dbReference>
<evidence type="ECO:0000256" key="1">
    <source>
        <dbReference type="ARBA" id="ARBA00022679"/>
    </source>
</evidence>
<evidence type="ECO:0000259" key="6">
    <source>
        <dbReference type="PROSITE" id="PS50011"/>
    </source>
</evidence>
<sequence>MSVRQQIDEICDRFEAVWQQGDEPVIGEFVAQIDPAHRVELQNALLEVDEEYRSRLANARAEVQKTHIGSEREVKSQCEIDTVETDETLASANHERVETSDGKQWPDCDLDFLRPAELPDELGRLGNYRILEILGAGGMGIVFRAEDTRLERMVAVKVMKPSIAASRVAKERFLREAKATAAIEHDNIVSIYQVGEDNGLPFIAMRYLRGCSLQQMLQKSERADDSEIARIGSQIAAGLSAAHQQGLIHRDIKPDNIWIEDSTNRIKILDFGLARTHEENAGLTQSGMVVGTPKFMSPEQAKGEPVDQRCDLFSLGAVLYQLASGKPPFEGGNLTATLIAVSEAKFRPIDEVCPDLDPALSGVIGRLLKKNPDDRYLSASDVDHELAGIATRLQEKREQLKRQFQHAETKEIPRPVSMTSPALAKQSSSGLLTPVLVLISSLVVLLGALWAMGALGIFKVETKNGTLVVKVSNEDFETISQGKTVKLRHVETGANYTITLDAEPKTEPLRPGDYEFVVTNDEGFRAEMKRFEIVTGERKEVEVWWEPKNPSTTSANDDEAVGQIRGDRDYFTALREIGAHILLQAIDDDPILTPQVLSASTQLGSLDYVIDQPEKLGTAPVLMKHPSIFLTFRGPSFSDNEAARLSEILLQRPIDYQRCLVRFYSTGVTNKGIAALRGLKLWSFEIHETALDKTSVEIISSFEPTSALVVSSASIDDQDLSLLVKNAKCPWFHVQGNKFTRQGLQCLRATSFTVLNLGDNNLIDTDLGFLPTMESLEALYLNKNPITDAICEVLGSCPKLTYLVLNETDVTQKGIERLHKSLPQCHILWDGGEVEAEGTSKEDPAKTQEIPITDQEYFTKILQLGGEVGFYAEGDIVSPDVAAASEMHSGGYFVLKAPDALAKRSHLVTWPLVFLSFNGNEFTDEKLASLAGLLRQRRSEWPLCNLRLTSTAITSGGIAVLEGIKFKNFEIDQTNLNADGLRIVQSTNPEESLVLYEVGLDDVQLGMLLEHHNWFSLGIPKNKITGDGLSQLVGAGITRLNLRGNMLSDEDMGFVKDMPELNVLLLADTSIGDQTLDLIKEHRQLIQLDLARTNVTEERVQQLHREIPQCQIVWDGGVLEPVLADRE</sequence>
<dbReference type="PROSITE" id="PS50011">
    <property type="entry name" value="PROTEIN_KINASE_DOM"/>
    <property type="match status" value="1"/>
</dbReference>
<feature type="binding site" evidence="5">
    <location>
        <position position="157"/>
    </location>
    <ligand>
        <name>ATP</name>
        <dbReference type="ChEBI" id="CHEBI:30616"/>
    </ligand>
</feature>
<evidence type="ECO:0000256" key="3">
    <source>
        <dbReference type="ARBA" id="ARBA00022777"/>
    </source>
</evidence>
<dbReference type="InterPro" id="IPR032675">
    <property type="entry name" value="LRR_dom_sf"/>
</dbReference>
<evidence type="ECO:0000313" key="8">
    <source>
        <dbReference type="Proteomes" id="UP000320176"/>
    </source>
</evidence>
<proteinExistence type="predicted"/>
<evidence type="ECO:0000313" key="7">
    <source>
        <dbReference type="EMBL" id="TWT92733.1"/>
    </source>
</evidence>
<evidence type="ECO:0000256" key="4">
    <source>
        <dbReference type="ARBA" id="ARBA00022840"/>
    </source>
</evidence>
<protein>
    <submittedName>
        <fullName evidence="7">Serine/threonine-protein kinase PknB</fullName>
        <ecNumber evidence="7">2.7.11.1</ecNumber>
    </submittedName>
</protein>
<dbReference type="SUPFAM" id="SSF52047">
    <property type="entry name" value="RNI-like"/>
    <property type="match status" value="1"/>
</dbReference>
<keyword evidence="1 7" id="KW-0808">Transferase</keyword>
<dbReference type="AlphaFoldDB" id="A0A5C6A2V4"/>
<dbReference type="PANTHER" id="PTHR43289:SF34">
    <property type="entry name" value="SERINE_THREONINE-PROTEIN KINASE YBDM-RELATED"/>
    <property type="match status" value="1"/>
</dbReference>
<feature type="domain" description="Protein kinase" evidence="6">
    <location>
        <begin position="128"/>
        <end position="387"/>
    </location>
</feature>
<organism evidence="7 8">
    <name type="scientific">Stieleria varia</name>
    <dbReference type="NCBI Taxonomy" id="2528005"/>
    <lineage>
        <taxon>Bacteria</taxon>
        <taxon>Pseudomonadati</taxon>
        <taxon>Planctomycetota</taxon>
        <taxon>Planctomycetia</taxon>
        <taxon>Pirellulales</taxon>
        <taxon>Pirellulaceae</taxon>
        <taxon>Stieleria</taxon>
    </lineage>
</organism>
<keyword evidence="3 7" id="KW-0418">Kinase</keyword>
<dbReference type="SMART" id="SM00220">
    <property type="entry name" value="S_TKc"/>
    <property type="match status" value="1"/>
</dbReference>
<keyword evidence="8" id="KW-1185">Reference proteome</keyword>
<dbReference type="EMBL" id="SJPN01000010">
    <property type="protein sequence ID" value="TWT92733.1"/>
    <property type="molecule type" value="Genomic_DNA"/>
</dbReference>
<dbReference type="OrthoDB" id="269564at2"/>
<dbReference type="Pfam" id="PF00069">
    <property type="entry name" value="Pkinase"/>
    <property type="match status" value="1"/>
</dbReference>
<dbReference type="CDD" id="cd14014">
    <property type="entry name" value="STKc_PknB_like"/>
    <property type="match status" value="1"/>
</dbReference>
<gene>
    <name evidence="7" type="primary">pknB_37</name>
    <name evidence="7" type="ORF">Pla52n_60980</name>
</gene>
<reference evidence="7 8" key="1">
    <citation type="submission" date="2019-02" db="EMBL/GenBank/DDBJ databases">
        <title>Deep-cultivation of Planctomycetes and their phenomic and genomic characterization uncovers novel biology.</title>
        <authorList>
            <person name="Wiegand S."/>
            <person name="Jogler M."/>
            <person name="Boedeker C."/>
            <person name="Pinto D."/>
            <person name="Vollmers J."/>
            <person name="Rivas-Marin E."/>
            <person name="Kohn T."/>
            <person name="Peeters S.H."/>
            <person name="Heuer A."/>
            <person name="Rast P."/>
            <person name="Oberbeckmann S."/>
            <person name="Bunk B."/>
            <person name="Jeske O."/>
            <person name="Meyerdierks A."/>
            <person name="Storesund J.E."/>
            <person name="Kallscheuer N."/>
            <person name="Luecker S."/>
            <person name="Lage O.M."/>
            <person name="Pohl T."/>
            <person name="Merkel B.J."/>
            <person name="Hornburger P."/>
            <person name="Mueller R.-W."/>
            <person name="Bruemmer F."/>
            <person name="Labrenz M."/>
            <person name="Spormann A.M."/>
            <person name="Op Den Camp H."/>
            <person name="Overmann J."/>
            <person name="Amann R."/>
            <person name="Jetten M.S.M."/>
            <person name="Mascher T."/>
            <person name="Medema M.H."/>
            <person name="Devos D.P."/>
            <person name="Kaster A.-K."/>
            <person name="Ovreas L."/>
            <person name="Rohde M."/>
            <person name="Galperin M.Y."/>
            <person name="Jogler C."/>
        </authorList>
    </citation>
    <scope>NUCLEOTIDE SEQUENCE [LARGE SCALE GENOMIC DNA]</scope>
    <source>
        <strain evidence="7 8">Pla52n</strain>
    </source>
</reference>
<dbReference type="GO" id="GO:0005524">
    <property type="term" value="F:ATP binding"/>
    <property type="evidence" value="ECO:0007669"/>
    <property type="project" value="UniProtKB-UniRule"/>
</dbReference>
<dbReference type="PANTHER" id="PTHR43289">
    <property type="entry name" value="MITOGEN-ACTIVATED PROTEIN KINASE KINASE KINASE 20-RELATED"/>
    <property type="match status" value="1"/>
</dbReference>
<dbReference type="InterPro" id="IPR011009">
    <property type="entry name" value="Kinase-like_dom_sf"/>
</dbReference>
<dbReference type="RefSeq" id="WP_146523034.1">
    <property type="nucleotide sequence ID" value="NZ_CP151726.1"/>
</dbReference>
<dbReference type="InterPro" id="IPR017441">
    <property type="entry name" value="Protein_kinase_ATP_BS"/>
</dbReference>
<name>A0A5C6A2V4_9BACT</name>
<dbReference type="PROSITE" id="PS00107">
    <property type="entry name" value="PROTEIN_KINASE_ATP"/>
    <property type="match status" value="1"/>
</dbReference>
<dbReference type="EC" id="2.7.11.1" evidence="7"/>
<keyword evidence="4 5" id="KW-0067">ATP-binding</keyword>
<dbReference type="GO" id="GO:0004674">
    <property type="term" value="F:protein serine/threonine kinase activity"/>
    <property type="evidence" value="ECO:0007669"/>
    <property type="project" value="UniProtKB-EC"/>
</dbReference>
<dbReference type="InterPro" id="IPR000719">
    <property type="entry name" value="Prot_kinase_dom"/>
</dbReference>
<accession>A0A5C6A2V4</accession>